<dbReference type="AlphaFoldDB" id="A0A8J6EVS4"/>
<keyword evidence="1" id="KW-0812">Transmembrane</keyword>
<sequence length="108" mass="12670">MTLHLSYLFSMGFLFDFSFDDILCHVNKSYICTYLKCIFVIFVNIYTVYIVHILQTYANCQAAMDCSNDEVEWRTVQCEVYEKLPGYPRRLISTQDMRTLCALAALKH</sequence>
<evidence type="ECO:0000256" key="1">
    <source>
        <dbReference type="SAM" id="Phobius"/>
    </source>
</evidence>
<reference evidence="2" key="1">
    <citation type="thesis" date="2020" institute="ProQuest LLC" country="789 East Eisenhower Parkway, Ann Arbor, MI, USA">
        <title>Comparative Genomics and Chromosome Evolution.</title>
        <authorList>
            <person name="Mudd A.B."/>
        </authorList>
    </citation>
    <scope>NUCLEOTIDE SEQUENCE</scope>
    <source>
        <strain evidence="2">HN-11 Male</strain>
        <tissue evidence="2">Kidney and liver</tissue>
    </source>
</reference>
<name>A0A8J6EVS4_ELECQ</name>
<gene>
    <name evidence="2" type="ORF">GDO78_003937</name>
</gene>
<keyword evidence="1" id="KW-1133">Transmembrane helix</keyword>
<organism evidence="2 3">
    <name type="scientific">Eleutherodactylus coqui</name>
    <name type="common">Puerto Rican coqui</name>
    <dbReference type="NCBI Taxonomy" id="57060"/>
    <lineage>
        <taxon>Eukaryota</taxon>
        <taxon>Metazoa</taxon>
        <taxon>Chordata</taxon>
        <taxon>Craniata</taxon>
        <taxon>Vertebrata</taxon>
        <taxon>Euteleostomi</taxon>
        <taxon>Amphibia</taxon>
        <taxon>Batrachia</taxon>
        <taxon>Anura</taxon>
        <taxon>Neobatrachia</taxon>
        <taxon>Hyloidea</taxon>
        <taxon>Eleutherodactylidae</taxon>
        <taxon>Eleutherodactylinae</taxon>
        <taxon>Eleutherodactylus</taxon>
        <taxon>Eleutherodactylus</taxon>
    </lineage>
</organism>
<keyword evidence="1" id="KW-0472">Membrane</keyword>
<protein>
    <submittedName>
        <fullName evidence="2">Uncharacterized protein</fullName>
    </submittedName>
</protein>
<proteinExistence type="predicted"/>
<evidence type="ECO:0000313" key="3">
    <source>
        <dbReference type="Proteomes" id="UP000770717"/>
    </source>
</evidence>
<comment type="caution">
    <text evidence="2">The sequence shown here is derived from an EMBL/GenBank/DDBJ whole genome shotgun (WGS) entry which is preliminary data.</text>
</comment>
<feature type="transmembrane region" description="Helical" evidence="1">
    <location>
        <begin position="38"/>
        <end position="58"/>
    </location>
</feature>
<dbReference type="EMBL" id="WNTK01000012">
    <property type="protein sequence ID" value="KAG9475785.1"/>
    <property type="molecule type" value="Genomic_DNA"/>
</dbReference>
<accession>A0A8J6EVS4</accession>
<evidence type="ECO:0000313" key="2">
    <source>
        <dbReference type="EMBL" id="KAG9475785.1"/>
    </source>
</evidence>
<keyword evidence="3" id="KW-1185">Reference proteome</keyword>
<dbReference type="Proteomes" id="UP000770717">
    <property type="component" value="Unassembled WGS sequence"/>
</dbReference>